<evidence type="ECO:0000259" key="3">
    <source>
        <dbReference type="PROSITE" id="PS50893"/>
    </source>
</evidence>
<reference evidence="4 5" key="1">
    <citation type="submission" date="2019-02" db="EMBL/GenBank/DDBJ databases">
        <title>Deep-cultivation of Planctomycetes and their phenomic and genomic characterization uncovers novel biology.</title>
        <authorList>
            <person name="Wiegand S."/>
            <person name="Jogler M."/>
            <person name="Boedeker C."/>
            <person name="Pinto D."/>
            <person name="Vollmers J."/>
            <person name="Rivas-Marin E."/>
            <person name="Kohn T."/>
            <person name="Peeters S.H."/>
            <person name="Heuer A."/>
            <person name="Rast P."/>
            <person name="Oberbeckmann S."/>
            <person name="Bunk B."/>
            <person name="Jeske O."/>
            <person name="Meyerdierks A."/>
            <person name="Storesund J.E."/>
            <person name="Kallscheuer N."/>
            <person name="Luecker S."/>
            <person name="Lage O.M."/>
            <person name="Pohl T."/>
            <person name="Merkel B.J."/>
            <person name="Hornburger P."/>
            <person name="Mueller R.-W."/>
            <person name="Bruemmer F."/>
            <person name="Labrenz M."/>
            <person name="Spormann A.M."/>
            <person name="Op den Camp H."/>
            <person name="Overmann J."/>
            <person name="Amann R."/>
            <person name="Jetten M.S.M."/>
            <person name="Mascher T."/>
            <person name="Medema M.H."/>
            <person name="Devos D.P."/>
            <person name="Kaster A.-K."/>
            <person name="Ovreas L."/>
            <person name="Rohde M."/>
            <person name="Galperin M.Y."/>
            <person name="Jogler C."/>
        </authorList>
    </citation>
    <scope>NUCLEOTIDE SEQUENCE [LARGE SCALE GENOMIC DNA]</scope>
    <source>
        <strain evidence="4 5">Poly30</strain>
    </source>
</reference>
<keyword evidence="2 4" id="KW-0067">ATP-binding</keyword>
<evidence type="ECO:0000256" key="2">
    <source>
        <dbReference type="ARBA" id="ARBA00022840"/>
    </source>
</evidence>
<evidence type="ECO:0000313" key="4">
    <source>
        <dbReference type="EMBL" id="QDV06027.1"/>
    </source>
</evidence>
<dbReference type="EC" id="3.6.3.-" evidence="4"/>
<dbReference type="EMBL" id="CP036434">
    <property type="protein sequence ID" value="QDV06027.1"/>
    <property type="molecule type" value="Genomic_DNA"/>
</dbReference>
<keyword evidence="4" id="KW-0378">Hydrolase</keyword>
<accession>A0A518EPK9</accession>
<dbReference type="PROSITE" id="PS50893">
    <property type="entry name" value="ABC_TRANSPORTER_2"/>
    <property type="match status" value="1"/>
</dbReference>
<proteinExistence type="predicted"/>
<dbReference type="Pfam" id="PF00005">
    <property type="entry name" value="ABC_tran"/>
    <property type="match status" value="1"/>
</dbReference>
<dbReference type="InterPro" id="IPR027417">
    <property type="entry name" value="P-loop_NTPase"/>
</dbReference>
<keyword evidence="1" id="KW-0547">Nucleotide-binding</keyword>
<dbReference type="GO" id="GO:0016887">
    <property type="term" value="F:ATP hydrolysis activity"/>
    <property type="evidence" value="ECO:0007669"/>
    <property type="project" value="InterPro"/>
</dbReference>
<dbReference type="SMART" id="SM00382">
    <property type="entry name" value="AAA"/>
    <property type="match status" value="1"/>
</dbReference>
<dbReference type="InterPro" id="IPR017871">
    <property type="entry name" value="ABC_transporter-like_CS"/>
</dbReference>
<dbReference type="SUPFAM" id="SSF52540">
    <property type="entry name" value="P-loop containing nucleoside triphosphate hydrolases"/>
    <property type="match status" value="1"/>
</dbReference>
<name>A0A518EPK9_9BACT</name>
<dbReference type="PANTHER" id="PTHR43582:SF2">
    <property type="entry name" value="LINEARMYCIN RESISTANCE ATP-BINDING PROTEIN LNRL"/>
    <property type="match status" value="1"/>
</dbReference>
<evidence type="ECO:0000313" key="5">
    <source>
        <dbReference type="Proteomes" id="UP000320390"/>
    </source>
</evidence>
<evidence type="ECO:0000256" key="1">
    <source>
        <dbReference type="ARBA" id="ARBA00022741"/>
    </source>
</evidence>
<dbReference type="InterPro" id="IPR003439">
    <property type="entry name" value="ABC_transporter-like_ATP-bd"/>
</dbReference>
<organism evidence="4 5">
    <name type="scientific">Saltatorellus ferox</name>
    <dbReference type="NCBI Taxonomy" id="2528018"/>
    <lineage>
        <taxon>Bacteria</taxon>
        <taxon>Pseudomonadati</taxon>
        <taxon>Planctomycetota</taxon>
        <taxon>Planctomycetia</taxon>
        <taxon>Planctomycetia incertae sedis</taxon>
        <taxon>Saltatorellus</taxon>
    </lineage>
</organism>
<dbReference type="AlphaFoldDB" id="A0A518EPK9"/>
<sequence>MSLRVARGESIGLLGPNGAGKSTTLRILSTLLQPDGGEVSVLGFDPRTHGAEIRASIGVVPQDIALYGAMSAAENLAFFAELAGVPRARIQERVDRALETAGLTERRRSRVSEFSGGMKRRLNLVAALLHEPELIFLDEPTAGVDPQSRNHIFEQVERLRAESGVTLIYTTHQMGEVERLCDRIVIMDRGRSVADGSLKELQGLDAVQRETAPRLRLQDDRDLERAAALLREHGIEFAAESGSADLESIFLGLTGRALRDGDEALQGADATEVRA</sequence>
<gene>
    <name evidence="4" type="primary">drrA_1</name>
    <name evidence="4" type="ORF">Poly30_15310</name>
</gene>
<dbReference type="Proteomes" id="UP000320390">
    <property type="component" value="Chromosome"/>
</dbReference>
<dbReference type="GO" id="GO:0005524">
    <property type="term" value="F:ATP binding"/>
    <property type="evidence" value="ECO:0007669"/>
    <property type="project" value="UniProtKB-KW"/>
</dbReference>
<keyword evidence="5" id="KW-1185">Reference proteome</keyword>
<dbReference type="Gene3D" id="3.40.50.300">
    <property type="entry name" value="P-loop containing nucleotide triphosphate hydrolases"/>
    <property type="match status" value="1"/>
</dbReference>
<feature type="domain" description="ABC transporter" evidence="3">
    <location>
        <begin position="1"/>
        <end position="214"/>
    </location>
</feature>
<dbReference type="OrthoDB" id="9804819at2"/>
<dbReference type="PANTHER" id="PTHR43582">
    <property type="entry name" value="LINEARMYCIN RESISTANCE ATP-BINDING PROTEIN LNRL"/>
    <property type="match status" value="1"/>
</dbReference>
<dbReference type="InterPro" id="IPR003593">
    <property type="entry name" value="AAA+_ATPase"/>
</dbReference>
<dbReference type="PROSITE" id="PS00211">
    <property type="entry name" value="ABC_TRANSPORTER_1"/>
    <property type="match status" value="1"/>
</dbReference>
<protein>
    <submittedName>
        <fullName evidence="4">Daunorubicin/doxorubicin resistance ATP-binding protein DrrA</fullName>
        <ecNumber evidence="4">3.6.3.-</ecNumber>
    </submittedName>
</protein>